<dbReference type="OrthoDB" id="427480at2759"/>
<dbReference type="InterPro" id="IPR001466">
    <property type="entry name" value="Beta-lactam-related"/>
</dbReference>
<accession>A0A2P4Z363</accession>
<dbReference type="VEuPathDB" id="CryptoDB:CmeUKMEL1_12535"/>
<dbReference type="InterPro" id="IPR004147">
    <property type="entry name" value="ABC1_dom"/>
</dbReference>
<dbReference type="SUPFAM" id="SSF56601">
    <property type="entry name" value="beta-lactamase/transpeptidase-like"/>
    <property type="match status" value="1"/>
</dbReference>
<name>A0A2P4Z363_9CRYT</name>
<feature type="domain" description="Beta-lactamase-related" evidence="2">
    <location>
        <begin position="477"/>
        <end position="656"/>
    </location>
</feature>
<dbReference type="Pfam" id="PF00144">
    <property type="entry name" value="Beta-lactamase"/>
    <property type="match status" value="1"/>
</dbReference>
<evidence type="ECO:0000313" key="4">
    <source>
        <dbReference type="EMBL" id="POM84466.1"/>
    </source>
</evidence>
<dbReference type="InterPro" id="IPR011009">
    <property type="entry name" value="Kinase-like_dom_sf"/>
</dbReference>
<dbReference type="CDD" id="cd05121">
    <property type="entry name" value="ABC1_ADCK3-like"/>
    <property type="match status" value="1"/>
</dbReference>
<feature type="coiled-coil region" evidence="1">
    <location>
        <begin position="756"/>
        <end position="783"/>
    </location>
</feature>
<dbReference type="PANTHER" id="PTHR43173:SF3">
    <property type="entry name" value="ABC1 FAMILY PROTEIN"/>
    <property type="match status" value="1"/>
</dbReference>
<evidence type="ECO:0000259" key="2">
    <source>
        <dbReference type="Pfam" id="PF00144"/>
    </source>
</evidence>
<dbReference type="EMBL" id="JIBK01000045">
    <property type="protein sequence ID" value="POM84466.1"/>
    <property type="molecule type" value="Genomic_DNA"/>
</dbReference>
<dbReference type="Gene3D" id="3.40.710.10">
    <property type="entry name" value="DD-peptidase/beta-lactamase superfamily"/>
    <property type="match status" value="2"/>
</dbReference>
<dbReference type="PANTHER" id="PTHR43173">
    <property type="entry name" value="ABC1 FAMILY PROTEIN"/>
    <property type="match status" value="1"/>
</dbReference>
<dbReference type="AlphaFoldDB" id="A0A2P4Z363"/>
<proteinExistence type="predicted"/>
<evidence type="ECO:0000259" key="3">
    <source>
        <dbReference type="Pfam" id="PF03109"/>
    </source>
</evidence>
<sequence>MNEFDSWSRKWRTLWCWTHIYVHYKRAQMYTRNLPEEVKYTYWNSKHSQFAELIWRNISELRGWWIKVGQFLSTRGDLLPREYVKYLDKLQDIMPCMEWNVMERILKEELGEDFEKMFKEMQKKPIAAASISQVHKAVLNEGEKKVVIKIQFPNIQETLNHDMKNLEQLAWAFGLLEENSDSIHILNEWKSSARMELNFKNELKNQKRAYEMHEDSGIEIVIPKVYTEYSTEKVLTMEYIKGFNILNKTLIKENRVNKRELLEILCDSFAYQIHIHGFFHGDPQPSNILVVYDEIKRKYIPAILDWGMVKIFDKSKQIAFSKMVYSISTLNLMEFIESFEEMGFKFKNDDRNYIDPEIYMDALRIVFKEIEMDTMDQSSIRSGYAAYKTATELSYMKSGQIGDLNLMDYWPSDIIYFVRILTLLSRICAELNESIPILKIFSRRAQQFLYLESINSELNKQQLSKRRFTNKFERRLSDYIEKIMNENNALGLQIAVIKNGNNLANISKGIKGELNGNQIDENTLFNGFFINLGILVIAILICVEKGYISLDDPICHYWDGFIRYGKRNITLRHVLDHRSGVISFFPQDMGLNELLNYEKMVQIIENSAPQVQINQITRYNPYFLGWILSELIALLTNQSTAKFIEENVINPFNLSDGIKMYSPEYSLNKDQMNIFQSEKYDETNIGANNNNNNNKFLFPLFSPLSSSSSSFFAQEEFSSSIMKLSNIKSKLENSNGAQLMNEIKDVIIQKLTPKRISKKEEKEKEKEQNINDFNEENNNDEKAKVIDFYERCAIVNRKMEFSSISFKKLLAKLKSSELYKSKNYGYKINFKLSTLEYFFLKPHILDPLIYNSKKLINKWIPPTNGRYTSLSLAKLYDHLIRGDIIGDELLKQVIKNESVAYDNSIEGLILTYGGPRKWSLGFQILECKKISDQQNNQKDDQSCFKGIGHSDTGGNLSFCFPDINLSIAILTNDYVKGHYLSQSILRYILENFGLYLNNYAPLHFS</sequence>
<feature type="domain" description="ABC1 atypical kinase-like" evidence="3">
    <location>
        <begin position="89"/>
        <end position="333"/>
    </location>
</feature>
<evidence type="ECO:0000313" key="5">
    <source>
        <dbReference type="Proteomes" id="UP000236928"/>
    </source>
</evidence>
<dbReference type="InterPro" id="IPR051130">
    <property type="entry name" value="Mito_struct-func_regulator"/>
</dbReference>
<keyword evidence="5" id="KW-1185">Reference proteome</keyword>
<reference evidence="4 5" key="1">
    <citation type="submission" date="2014-04" db="EMBL/GenBank/DDBJ databases">
        <title>Comparative Genomics of Cryptosporidium Species.</title>
        <authorList>
            <person name="Silva J.C."/>
            <person name="Su Q."/>
            <person name="Chalmers R."/>
            <person name="Chibucos M.C."/>
            <person name="Elwin K."/>
            <person name="Godinez A."/>
            <person name="Guo F."/>
            <person name="Huynh K."/>
            <person name="Orvis J."/>
            <person name="Ott S."/>
            <person name="Sadzewicz L."/>
            <person name="Sengamalay N."/>
            <person name="Shetty A."/>
            <person name="Sun M."/>
            <person name="Tallon L."/>
            <person name="Xiao L."/>
            <person name="Zhang H."/>
            <person name="Fraser C.M."/>
            <person name="Zhu G."/>
            <person name="Kissinger J."/>
            <person name="Widmer G."/>
        </authorList>
    </citation>
    <scope>NUCLEOTIDE SEQUENCE [LARGE SCALE GENOMIC DNA]</scope>
    <source>
        <strain evidence="4 5">UKMEL1</strain>
    </source>
</reference>
<dbReference type="InterPro" id="IPR012338">
    <property type="entry name" value="Beta-lactam/transpept-like"/>
</dbReference>
<organism evidence="4 5">
    <name type="scientific">Cryptosporidium meleagridis</name>
    <dbReference type="NCBI Taxonomy" id="93969"/>
    <lineage>
        <taxon>Eukaryota</taxon>
        <taxon>Sar</taxon>
        <taxon>Alveolata</taxon>
        <taxon>Apicomplexa</taxon>
        <taxon>Conoidasida</taxon>
        <taxon>Coccidia</taxon>
        <taxon>Eucoccidiorida</taxon>
        <taxon>Eimeriorina</taxon>
        <taxon>Cryptosporidiidae</taxon>
        <taxon>Cryptosporidium</taxon>
    </lineage>
</organism>
<dbReference type="Gene3D" id="1.10.510.10">
    <property type="entry name" value="Transferase(Phosphotransferase) domain 1"/>
    <property type="match status" value="1"/>
</dbReference>
<dbReference type="Proteomes" id="UP000236928">
    <property type="component" value="Unassembled WGS sequence"/>
</dbReference>
<dbReference type="SUPFAM" id="SSF56112">
    <property type="entry name" value="Protein kinase-like (PK-like)"/>
    <property type="match status" value="1"/>
</dbReference>
<gene>
    <name evidence="4" type="ORF">CmeUKMEL1_12535</name>
</gene>
<evidence type="ECO:0000256" key="1">
    <source>
        <dbReference type="SAM" id="Coils"/>
    </source>
</evidence>
<comment type="caution">
    <text evidence="4">The sequence shown here is derived from an EMBL/GenBank/DDBJ whole genome shotgun (WGS) entry which is preliminary data.</text>
</comment>
<protein>
    <submittedName>
        <fullName evidence="4">ABC1 family protein</fullName>
    </submittedName>
</protein>
<keyword evidence="1" id="KW-0175">Coiled coil</keyword>
<dbReference type="Pfam" id="PF03109">
    <property type="entry name" value="ABC1"/>
    <property type="match status" value="1"/>
</dbReference>